<name>A0A702FC49_SALET</name>
<sequence length="114" mass="13771">MDYLIQSTLQQGYYLKHYPLIIKKPYQYKIKLRTKNIIKDIFTFINDKNNLYQRVILFGTQEHWSIITGADNKYFYFFDSCGNVKAQHKSFSLIPQKTRHTLFPSAIYFIERLF</sequence>
<gene>
    <name evidence="1" type="ORF">G0D12_11625</name>
</gene>
<evidence type="ECO:0000313" key="1">
    <source>
        <dbReference type="EMBL" id="HAC6676368.1"/>
    </source>
</evidence>
<dbReference type="AlphaFoldDB" id="A0A702FC49"/>
<comment type="caution">
    <text evidence="1">The sequence shown here is derived from an EMBL/GenBank/DDBJ whole genome shotgun (WGS) entry which is preliminary data.</text>
</comment>
<proteinExistence type="predicted"/>
<accession>A0A702FC49</accession>
<organism evidence="1">
    <name type="scientific">Salmonella enterica subsp. enterica serovar Eastbourne</name>
    <dbReference type="NCBI Taxonomy" id="486993"/>
    <lineage>
        <taxon>Bacteria</taxon>
        <taxon>Pseudomonadati</taxon>
        <taxon>Pseudomonadota</taxon>
        <taxon>Gammaproteobacteria</taxon>
        <taxon>Enterobacterales</taxon>
        <taxon>Enterobacteriaceae</taxon>
        <taxon>Salmonella</taxon>
    </lineage>
</organism>
<reference evidence="1" key="1">
    <citation type="journal article" date="2018" name="Genome Biol.">
        <title>SKESA: strategic k-mer extension for scrupulous assemblies.</title>
        <authorList>
            <person name="Souvorov A."/>
            <person name="Agarwala R."/>
            <person name="Lipman D.J."/>
        </authorList>
    </citation>
    <scope>NUCLEOTIDE SEQUENCE</scope>
    <source>
        <strain evidence="1">M138</strain>
    </source>
</reference>
<dbReference type="EMBL" id="DAAMHJ010000008">
    <property type="protein sequence ID" value="HAC6676368.1"/>
    <property type="molecule type" value="Genomic_DNA"/>
</dbReference>
<evidence type="ECO:0008006" key="2">
    <source>
        <dbReference type="Google" id="ProtNLM"/>
    </source>
</evidence>
<protein>
    <recommendedName>
        <fullName evidence="2">Peptidase C39-like domain-containing protein</fullName>
    </recommendedName>
</protein>
<reference evidence="1" key="2">
    <citation type="submission" date="2018-07" db="EMBL/GenBank/DDBJ databases">
        <authorList>
            <consortium name="NCBI Pathogen Detection Project"/>
        </authorList>
    </citation>
    <scope>NUCLEOTIDE SEQUENCE</scope>
    <source>
        <strain evidence="1">M138</strain>
    </source>
</reference>